<evidence type="ECO:0000313" key="17">
    <source>
        <dbReference type="EMBL" id="TVT59703.1"/>
    </source>
</evidence>
<dbReference type="InterPro" id="IPR046346">
    <property type="entry name" value="Aminoacid_DH-like_N_sf"/>
</dbReference>
<evidence type="ECO:0000256" key="12">
    <source>
        <dbReference type="PIRSR" id="PIRSR036684-1"/>
    </source>
</evidence>
<dbReference type="SMART" id="SM00919">
    <property type="entry name" value="Malic_M"/>
    <property type="match status" value="1"/>
</dbReference>
<comment type="similarity">
    <text evidence="3">In the N-terminal section; belongs to the malic enzymes family.</text>
</comment>
<feature type="active site" description="Proton acceptor" evidence="12">
    <location>
        <position position="94"/>
    </location>
</feature>
<feature type="domain" description="Malic enzyme NAD-binding" evidence="15">
    <location>
        <begin position="163"/>
        <end position="400"/>
    </location>
</feature>
<dbReference type="GO" id="GO:0016746">
    <property type="term" value="F:acyltransferase activity"/>
    <property type="evidence" value="ECO:0007669"/>
    <property type="project" value="InterPro"/>
</dbReference>
<dbReference type="PIRSF" id="PIRSF036684">
    <property type="entry name" value="ME_PTA"/>
    <property type="match status" value="1"/>
</dbReference>
<dbReference type="PANTHER" id="PTHR43237:SF4">
    <property type="entry name" value="NADP-DEPENDENT MALIC ENZYME"/>
    <property type="match status" value="1"/>
</dbReference>
<feature type="binding site" evidence="13">
    <location>
        <position position="136"/>
    </location>
    <ligand>
        <name>a divalent metal cation</name>
        <dbReference type="ChEBI" id="CHEBI:60240"/>
    </ligand>
</feature>
<evidence type="ECO:0000259" key="15">
    <source>
        <dbReference type="SMART" id="SM00919"/>
    </source>
</evidence>
<dbReference type="InterPro" id="IPR036291">
    <property type="entry name" value="NAD(P)-bd_dom_sf"/>
</dbReference>
<dbReference type="InterPro" id="IPR012301">
    <property type="entry name" value="Malic_N_dom"/>
</dbReference>
<evidence type="ECO:0000256" key="14">
    <source>
        <dbReference type="PIRSR" id="PIRSR036684-3"/>
    </source>
</evidence>
<dbReference type="SMART" id="SM01274">
    <property type="entry name" value="malic"/>
    <property type="match status" value="1"/>
</dbReference>
<dbReference type="InterPro" id="IPR045213">
    <property type="entry name" value="Malic_NAD-bd_bact_type"/>
</dbReference>
<dbReference type="InterPro" id="IPR012188">
    <property type="entry name" value="ME_PTA"/>
</dbReference>
<dbReference type="GO" id="GO:0046872">
    <property type="term" value="F:metal ion binding"/>
    <property type="evidence" value="ECO:0007669"/>
    <property type="project" value="UniProtKB-KW"/>
</dbReference>
<comment type="cofactor">
    <cofactor evidence="1">
        <name>Mn(2+)</name>
        <dbReference type="ChEBI" id="CHEBI:29035"/>
    </cofactor>
</comment>
<dbReference type="Gene3D" id="3.40.50.10380">
    <property type="entry name" value="Malic enzyme, N-terminal domain"/>
    <property type="match status" value="1"/>
</dbReference>
<protein>
    <recommendedName>
        <fullName evidence="9">NADP-dependent malic enzyme</fullName>
        <ecNumber evidence="8">1.1.1.40</ecNumber>
    </recommendedName>
</protein>
<feature type="binding site" evidence="14">
    <location>
        <begin position="76"/>
        <end position="83"/>
    </location>
    <ligand>
        <name>NADP(+)</name>
        <dbReference type="ChEBI" id="CHEBI:58349"/>
    </ligand>
</feature>
<dbReference type="STRING" id="1543721.AAY24_13310"/>
<dbReference type="SUPFAM" id="SSF53223">
    <property type="entry name" value="Aminoacid dehydrogenase-like, N-terminal domain"/>
    <property type="match status" value="1"/>
</dbReference>
<dbReference type="Pfam" id="PF00390">
    <property type="entry name" value="malic"/>
    <property type="match status" value="1"/>
</dbReference>
<dbReference type="Proteomes" id="UP000317355">
    <property type="component" value="Unassembled WGS sequence"/>
</dbReference>
<keyword evidence="14" id="KW-0521">NADP</keyword>
<proteinExistence type="inferred from homology"/>
<dbReference type="InterPro" id="IPR042112">
    <property type="entry name" value="P_AcTrfase_dom2"/>
</dbReference>
<dbReference type="FunFam" id="3.40.50.10380:FF:000003">
    <property type="entry name" value="NADP-dependent malic enzyme"/>
    <property type="match status" value="1"/>
</dbReference>
<dbReference type="GO" id="GO:0006108">
    <property type="term" value="P:malate metabolic process"/>
    <property type="evidence" value="ECO:0007669"/>
    <property type="project" value="InterPro"/>
</dbReference>
<evidence type="ECO:0000256" key="7">
    <source>
        <dbReference type="ARBA" id="ARBA00023268"/>
    </source>
</evidence>
<name>A0A558DFR9_9GAMM</name>
<dbReference type="AlphaFoldDB" id="A0A558DFR9"/>
<dbReference type="Gene3D" id="3.40.50.10950">
    <property type="match status" value="1"/>
</dbReference>
<reference evidence="17 18" key="1">
    <citation type="submission" date="2019-07" db="EMBL/GenBank/DDBJ databases">
        <title>The pathways for chlorine oxyanion respiration interact through the shared metabolite chlorate.</title>
        <authorList>
            <person name="Barnum T.P."/>
            <person name="Cheng Y."/>
            <person name="Hill K.A."/>
            <person name="Lucas L.N."/>
            <person name="Carlson H.K."/>
            <person name="Coates J.D."/>
        </authorList>
    </citation>
    <scope>NUCLEOTIDE SEQUENCE [LARGE SCALE GENOMIC DNA]</scope>
    <source>
        <strain evidence="17">BK-3</strain>
    </source>
</reference>
<dbReference type="Gene3D" id="3.40.50.720">
    <property type="entry name" value="NAD(P)-binding Rossmann-like Domain"/>
    <property type="match status" value="1"/>
</dbReference>
<dbReference type="EMBL" id="VMRY01000003">
    <property type="protein sequence ID" value="TVT59703.1"/>
    <property type="molecule type" value="Genomic_DNA"/>
</dbReference>
<comment type="catalytic activity">
    <reaction evidence="11">
        <text>oxaloacetate + H(+) = pyruvate + CO2</text>
        <dbReference type="Rhea" id="RHEA:15641"/>
        <dbReference type="ChEBI" id="CHEBI:15361"/>
        <dbReference type="ChEBI" id="CHEBI:15378"/>
        <dbReference type="ChEBI" id="CHEBI:16452"/>
        <dbReference type="ChEBI" id="CHEBI:16526"/>
        <dbReference type="EC" id="1.1.1.40"/>
    </reaction>
</comment>
<evidence type="ECO:0000256" key="4">
    <source>
        <dbReference type="ARBA" id="ARBA00008756"/>
    </source>
</evidence>
<dbReference type="InterPro" id="IPR012302">
    <property type="entry name" value="Malic_NAD-bd"/>
</dbReference>
<feature type="binding site" evidence="14">
    <location>
        <position position="162"/>
    </location>
    <ligand>
        <name>a divalent metal cation</name>
        <dbReference type="ChEBI" id="CHEBI:60240"/>
    </ligand>
</feature>
<feature type="binding site" evidence="13">
    <location>
        <position position="137"/>
    </location>
    <ligand>
        <name>a divalent metal cation</name>
        <dbReference type="ChEBI" id="CHEBI:60240"/>
    </ligand>
</feature>
<dbReference type="InterPro" id="IPR051674">
    <property type="entry name" value="Malate_Decarboxylase"/>
</dbReference>
<dbReference type="Gene3D" id="3.40.50.10750">
    <property type="entry name" value="Isocitrate/Isopropylmalate dehydrogenase-like"/>
    <property type="match status" value="1"/>
</dbReference>
<gene>
    <name evidence="17" type="ORF">FHK82_01615</name>
</gene>
<evidence type="ECO:0000259" key="16">
    <source>
        <dbReference type="SMART" id="SM01274"/>
    </source>
</evidence>
<dbReference type="FunFam" id="3.40.50.720:FF:000095">
    <property type="entry name" value="NADP-dependent malic enzyme"/>
    <property type="match status" value="1"/>
</dbReference>
<evidence type="ECO:0000256" key="1">
    <source>
        <dbReference type="ARBA" id="ARBA00001936"/>
    </source>
</evidence>
<keyword evidence="7" id="KW-0511">Multifunctional enzyme</keyword>
<dbReference type="InterPro" id="IPR042113">
    <property type="entry name" value="P_AcTrfase_dom1"/>
</dbReference>
<dbReference type="GO" id="GO:0051287">
    <property type="term" value="F:NAD binding"/>
    <property type="evidence" value="ECO:0007669"/>
    <property type="project" value="InterPro"/>
</dbReference>
<keyword evidence="5 13" id="KW-0479">Metal-binding</keyword>
<feature type="domain" description="Malic enzyme N-terminal" evidence="16">
    <location>
        <begin position="18"/>
        <end position="151"/>
    </location>
</feature>
<evidence type="ECO:0000256" key="9">
    <source>
        <dbReference type="ARBA" id="ARBA00040273"/>
    </source>
</evidence>
<dbReference type="PANTHER" id="PTHR43237">
    <property type="entry name" value="NADP-DEPENDENT MALIC ENZYME"/>
    <property type="match status" value="1"/>
</dbReference>
<evidence type="ECO:0000256" key="2">
    <source>
        <dbReference type="ARBA" id="ARBA00001946"/>
    </source>
</evidence>
<accession>A0A558DFR9</accession>
<dbReference type="SUPFAM" id="SSF53659">
    <property type="entry name" value="Isocitrate/Isopropylmalate dehydrogenase-like"/>
    <property type="match status" value="1"/>
</dbReference>
<dbReference type="EC" id="1.1.1.40" evidence="8"/>
<dbReference type="InterPro" id="IPR037062">
    <property type="entry name" value="Malic_N_dom_sf"/>
</dbReference>
<dbReference type="InterPro" id="IPR002505">
    <property type="entry name" value="PTA_PTB"/>
</dbReference>
<sequence>MSDDLREAALDYHRFPKPGKMEIVATKKMVNQRDLALAYSPGVAAACEEIVRDPNEAANLTSRGNLVGVITNGTAVLGLGAIGPLAAKPVMEGKAVLFKKFAGVDVFDLELDLTDPEKIIETVAALEPTFGGINLEDIKSPECFEIERRLRERMNIPVFHDDQHGTAIVVAAAVRNGLRVAGKNIEDVKLVCTGAGAAALACLNLLVSMGLQKENIRVVDRDGVVYQGRKADMDPYKAVYAVDTDERTLDDVIVGADIFMGLSGPGVIKKHQIAKMNNPPFVLALANPTPEITPEEVLEVAPDAIIATGRSDYPNQVNNVLCFPFLFRGALDVGATTINEQMKIACVEALSDLAMKEASDQVQAAYGGQALQFGREYLIPKPFDPRLMTDLPPKIAQAAMDSGVATRPIKDFHEYRRTLREFVFRSGLVMKPVFERAISNPQKVVFAEGEASRVLLAVQVLVDDGICKPILIGRPEVIEEKARDLGLRFTLGHDVTVVNMNDNPNFDRDWQLYHEMEGRNGVSPAFARGVVRTRSTVLAALLTIQGDADAMICGVEGAYIQHLKYVRNVIGMRPDTTDCSAVTMLILPKGTFFLTDTHVTTDPSPQQIAKKTAMASDIVRRFGMSPKAALLSHSNFGSRNNDFSRKMKEARQILHEQYPGVVVEGEMHADAALSDEIRDKIFPHSRFKGAANLLVMPNLDSANIAYNMVKMLGEAVPVGPMLTGLKYPAHVVSDSITVRGIVNMSAVAVVDAIDWKTSKASG</sequence>
<evidence type="ECO:0000256" key="6">
    <source>
        <dbReference type="ARBA" id="ARBA00023002"/>
    </source>
</evidence>
<evidence type="ECO:0000256" key="5">
    <source>
        <dbReference type="ARBA" id="ARBA00022723"/>
    </source>
</evidence>
<organism evidence="17 18">
    <name type="scientific">Sedimenticola thiotaurini</name>
    <dbReference type="NCBI Taxonomy" id="1543721"/>
    <lineage>
        <taxon>Bacteria</taxon>
        <taxon>Pseudomonadati</taxon>
        <taxon>Pseudomonadota</taxon>
        <taxon>Gammaproteobacteria</taxon>
        <taxon>Chromatiales</taxon>
        <taxon>Sedimenticolaceae</taxon>
        <taxon>Sedimenticola</taxon>
    </lineage>
</organism>
<dbReference type="SUPFAM" id="SSF51735">
    <property type="entry name" value="NAD(P)-binding Rossmann-fold domains"/>
    <property type="match status" value="1"/>
</dbReference>
<comment type="similarity">
    <text evidence="4">In the C-terminal section; belongs to the phosphate acetyltransferase and butyryltransferase family.</text>
</comment>
<evidence type="ECO:0000256" key="8">
    <source>
        <dbReference type="ARBA" id="ARBA00038964"/>
    </source>
</evidence>
<dbReference type="GO" id="GO:0004473">
    <property type="term" value="F:malate dehydrogenase (decarboxylating) (NADP+) activity"/>
    <property type="evidence" value="ECO:0007669"/>
    <property type="project" value="UniProtKB-EC"/>
</dbReference>
<evidence type="ECO:0000256" key="3">
    <source>
        <dbReference type="ARBA" id="ARBA00007686"/>
    </source>
</evidence>
<evidence type="ECO:0000256" key="13">
    <source>
        <dbReference type="PIRSR" id="PIRSR036684-2"/>
    </source>
</evidence>
<dbReference type="CDD" id="cd05311">
    <property type="entry name" value="NAD_bind_2_malic_enz"/>
    <property type="match status" value="1"/>
</dbReference>
<comment type="cofactor">
    <cofactor evidence="2">
        <name>Mg(2+)</name>
        <dbReference type="ChEBI" id="CHEBI:18420"/>
    </cofactor>
</comment>
<dbReference type="Pfam" id="PF01515">
    <property type="entry name" value="PTA_PTB"/>
    <property type="match status" value="1"/>
</dbReference>
<feature type="binding site" evidence="14">
    <location>
        <position position="287"/>
    </location>
    <ligand>
        <name>a divalent metal cation</name>
        <dbReference type="ChEBI" id="CHEBI:60240"/>
    </ligand>
</feature>
<dbReference type="Pfam" id="PF03949">
    <property type="entry name" value="Malic_M"/>
    <property type="match status" value="1"/>
</dbReference>
<evidence type="ECO:0000313" key="18">
    <source>
        <dbReference type="Proteomes" id="UP000317355"/>
    </source>
</evidence>
<keyword evidence="6" id="KW-0560">Oxidoreductase</keyword>
<comment type="caution">
    <text evidence="17">The sequence shown here is derived from an EMBL/GenBank/DDBJ whole genome shotgun (WGS) entry which is preliminary data.</text>
</comment>
<evidence type="ECO:0000256" key="11">
    <source>
        <dbReference type="ARBA" id="ARBA00051384"/>
    </source>
</evidence>
<evidence type="ECO:0000256" key="10">
    <source>
        <dbReference type="ARBA" id="ARBA00050924"/>
    </source>
</evidence>
<comment type="catalytic activity">
    <reaction evidence="10">
        <text>(S)-malate + NADP(+) = pyruvate + CO2 + NADPH</text>
        <dbReference type="Rhea" id="RHEA:18253"/>
        <dbReference type="ChEBI" id="CHEBI:15361"/>
        <dbReference type="ChEBI" id="CHEBI:15589"/>
        <dbReference type="ChEBI" id="CHEBI:16526"/>
        <dbReference type="ChEBI" id="CHEBI:57783"/>
        <dbReference type="ChEBI" id="CHEBI:58349"/>
        <dbReference type="EC" id="1.1.1.40"/>
    </reaction>
</comment>